<name>A0A4R6FZV0_9SPHN</name>
<reference evidence="2 3" key="1">
    <citation type="submission" date="2019-03" db="EMBL/GenBank/DDBJ databases">
        <title>Genomic Encyclopedia of Type Strains, Phase IV (KMG-IV): sequencing the most valuable type-strain genomes for metagenomic binning, comparative biology and taxonomic classification.</title>
        <authorList>
            <person name="Goeker M."/>
        </authorList>
    </citation>
    <scope>NUCLEOTIDE SEQUENCE [LARGE SCALE GENOMIC DNA]</scope>
    <source>
        <strain evidence="2 3">DSM 25059</strain>
    </source>
</reference>
<keyword evidence="1" id="KW-0812">Transmembrane</keyword>
<sequence>MGIVVAFTVFAGALIASIWVMIATIAPKFAYIRDLFSGRALRQSELPELPPLRGRVTIAPARRKVGAPYWRAAA</sequence>
<dbReference type="EMBL" id="SNWD01000001">
    <property type="protein sequence ID" value="TDN86714.1"/>
    <property type="molecule type" value="Genomic_DNA"/>
</dbReference>
<evidence type="ECO:0000256" key="1">
    <source>
        <dbReference type="SAM" id="Phobius"/>
    </source>
</evidence>
<keyword evidence="1" id="KW-0472">Membrane</keyword>
<proteinExistence type="predicted"/>
<comment type="caution">
    <text evidence="2">The sequence shown here is derived from an EMBL/GenBank/DDBJ whole genome shotgun (WGS) entry which is preliminary data.</text>
</comment>
<feature type="transmembrane region" description="Helical" evidence="1">
    <location>
        <begin position="6"/>
        <end position="26"/>
    </location>
</feature>
<evidence type="ECO:0000313" key="3">
    <source>
        <dbReference type="Proteomes" id="UP000295493"/>
    </source>
</evidence>
<accession>A0A4R6FZV0</accession>
<dbReference type="AlphaFoldDB" id="A0A4R6FZV0"/>
<protein>
    <submittedName>
        <fullName evidence="2">Uncharacterized protein</fullName>
    </submittedName>
</protein>
<organism evidence="2 3">
    <name type="scientific">Stakelama pacifica</name>
    <dbReference type="NCBI Taxonomy" id="517720"/>
    <lineage>
        <taxon>Bacteria</taxon>
        <taxon>Pseudomonadati</taxon>
        <taxon>Pseudomonadota</taxon>
        <taxon>Alphaproteobacteria</taxon>
        <taxon>Sphingomonadales</taxon>
        <taxon>Sphingomonadaceae</taxon>
        <taxon>Stakelama</taxon>
    </lineage>
</organism>
<evidence type="ECO:0000313" key="2">
    <source>
        <dbReference type="EMBL" id="TDN86714.1"/>
    </source>
</evidence>
<gene>
    <name evidence="2" type="ORF">EV664_101290</name>
</gene>
<keyword evidence="1" id="KW-1133">Transmembrane helix</keyword>
<keyword evidence="3" id="KW-1185">Reference proteome</keyword>
<dbReference type="Proteomes" id="UP000295493">
    <property type="component" value="Unassembled WGS sequence"/>
</dbReference>